<proteinExistence type="predicted"/>
<protein>
    <submittedName>
        <fullName evidence="1">Uncharacterized protein</fullName>
    </submittedName>
</protein>
<dbReference type="AlphaFoldDB" id="A0AAV4N0H7"/>
<name>A0AAV4N0H7_9ARAC</name>
<reference evidence="1 2" key="1">
    <citation type="submission" date="2021-06" db="EMBL/GenBank/DDBJ databases">
        <title>Caerostris darwini draft genome.</title>
        <authorList>
            <person name="Kono N."/>
            <person name="Arakawa K."/>
        </authorList>
    </citation>
    <scope>NUCLEOTIDE SEQUENCE [LARGE SCALE GENOMIC DNA]</scope>
</reference>
<dbReference type="Proteomes" id="UP001054837">
    <property type="component" value="Unassembled WGS sequence"/>
</dbReference>
<evidence type="ECO:0000313" key="2">
    <source>
        <dbReference type="Proteomes" id="UP001054837"/>
    </source>
</evidence>
<comment type="caution">
    <text evidence="1">The sequence shown here is derived from an EMBL/GenBank/DDBJ whole genome shotgun (WGS) entry which is preliminary data.</text>
</comment>
<dbReference type="EMBL" id="BPLQ01001079">
    <property type="protein sequence ID" value="GIX78272.1"/>
    <property type="molecule type" value="Genomic_DNA"/>
</dbReference>
<accession>A0AAV4N0H7</accession>
<keyword evidence="2" id="KW-1185">Reference proteome</keyword>
<organism evidence="1 2">
    <name type="scientific">Caerostris darwini</name>
    <dbReference type="NCBI Taxonomy" id="1538125"/>
    <lineage>
        <taxon>Eukaryota</taxon>
        <taxon>Metazoa</taxon>
        <taxon>Ecdysozoa</taxon>
        <taxon>Arthropoda</taxon>
        <taxon>Chelicerata</taxon>
        <taxon>Arachnida</taxon>
        <taxon>Araneae</taxon>
        <taxon>Araneomorphae</taxon>
        <taxon>Entelegynae</taxon>
        <taxon>Araneoidea</taxon>
        <taxon>Araneidae</taxon>
        <taxon>Caerostris</taxon>
    </lineage>
</organism>
<evidence type="ECO:0000313" key="1">
    <source>
        <dbReference type="EMBL" id="GIX78272.1"/>
    </source>
</evidence>
<sequence length="93" mass="9913">MCHTMVFTSISEKLSCGESNNPIVLGLGNPIVLRLGNPIVLGLGNLIVLGLGNPIAHGRVHQVSTEYLMHSTMSEESIDRAPQLVSDACAPYI</sequence>
<gene>
    <name evidence="1" type="ORF">CDAR_509311</name>
</gene>